<evidence type="ECO:0000313" key="2">
    <source>
        <dbReference type="EMBL" id="TFI59349.1"/>
    </source>
</evidence>
<comment type="caution">
    <text evidence="2">The sequence shown here is derived from an EMBL/GenBank/DDBJ whole genome shotgun (WGS) entry which is preliminary data.</text>
</comment>
<feature type="signal peptide" evidence="1">
    <location>
        <begin position="1"/>
        <end position="25"/>
    </location>
</feature>
<proteinExistence type="predicted"/>
<name>A0A4Y8ZX44_9SPHN</name>
<dbReference type="Proteomes" id="UP000298213">
    <property type="component" value="Unassembled WGS sequence"/>
</dbReference>
<feature type="chain" id="PRO_5021426398" evidence="1">
    <location>
        <begin position="26"/>
        <end position="328"/>
    </location>
</feature>
<gene>
    <name evidence="2" type="ORF">E2493_05800</name>
</gene>
<dbReference type="AlphaFoldDB" id="A0A4Y8ZX44"/>
<keyword evidence="1" id="KW-0732">Signal</keyword>
<protein>
    <submittedName>
        <fullName evidence="2">Uncharacterized protein</fullName>
    </submittedName>
</protein>
<evidence type="ECO:0000256" key="1">
    <source>
        <dbReference type="SAM" id="SignalP"/>
    </source>
</evidence>
<dbReference type="RefSeq" id="WP_135084650.1">
    <property type="nucleotide sequence ID" value="NZ_SPDV01000008.1"/>
</dbReference>
<organism evidence="2 3">
    <name type="scientific">Sphingomonas parva</name>
    <dbReference type="NCBI Taxonomy" id="2555898"/>
    <lineage>
        <taxon>Bacteria</taxon>
        <taxon>Pseudomonadati</taxon>
        <taxon>Pseudomonadota</taxon>
        <taxon>Alphaproteobacteria</taxon>
        <taxon>Sphingomonadales</taxon>
        <taxon>Sphingomonadaceae</taxon>
        <taxon>Sphingomonas</taxon>
    </lineage>
</organism>
<keyword evidence="3" id="KW-1185">Reference proteome</keyword>
<evidence type="ECO:0000313" key="3">
    <source>
        <dbReference type="Proteomes" id="UP000298213"/>
    </source>
</evidence>
<dbReference type="EMBL" id="SPDV01000008">
    <property type="protein sequence ID" value="TFI59349.1"/>
    <property type="molecule type" value="Genomic_DNA"/>
</dbReference>
<reference evidence="2 3" key="1">
    <citation type="submission" date="2019-03" db="EMBL/GenBank/DDBJ databases">
        <title>Genome sequence of Sphingomonas sp. 17J27-24.</title>
        <authorList>
            <person name="Kim M."/>
            <person name="Maeng S."/>
            <person name="Sathiyaraj S."/>
        </authorList>
    </citation>
    <scope>NUCLEOTIDE SEQUENCE [LARGE SCALE GENOMIC DNA]</scope>
    <source>
        <strain evidence="2 3">17J27-24</strain>
    </source>
</reference>
<dbReference type="PROSITE" id="PS51257">
    <property type="entry name" value="PROKAR_LIPOPROTEIN"/>
    <property type="match status" value="1"/>
</dbReference>
<dbReference type="OrthoDB" id="8480369at2"/>
<sequence>MRNRTTGRVVAAAAFAAMIAGCAGGLDDPRPSCLATCGEPPAEIPPPVPNPAAEALATTAGWRQMIRYEPRTDREAGASLWINEEAIIGDGAPRETGRKPVRELWINHGAARVAGQAITLQLNTYNCGSEGGMRRGPTAAFTEDLRQLAFVDRIGEVEPVLPHSAEIDIARVLCTSNVLAKRGRTAATVAEVIAAEAPQPAATEPAQSLAADLDADGKAERLSVHMRPHSMRLDVEIVFGAEGKAPVNLIAVEQPPSGPLVEAKLRAAAPNAYLYACEREENRDAAPCAPGEAKAFRGGVEIVTPGQPSLLLWIDDGRPRIVRLPTAG</sequence>
<accession>A0A4Y8ZX44</accession>